<dbReference type="Pfam" id="PF14223">
    <property type="entry name" value="Retrotran_gag_2"/>
    <property type="match status" value="1"/>
</dbReference>
<comment type="caution">
    <text evidence="1">The sequence shown here is derived from an EMBL/GenBank/DDBJ whole genome shotgun (WGS) entry which is preliminary data.</text>
</comment>
<keyword evidence="2" id="KW-1185">Reference proteome</keyword>
<gene>
    <name evidence="1" type="ORF">SLEP1_g11440</name>
</gene>
<dbReference type="EMBL" id="BPVZ01000012">
    <property type="protein sequence ID" value="GKU98430.1"/>
    <property type="molecule type" value="Genomic_DNA"/>
</dbReference>
<evidence type="ECO:0000313" key="1">
    <source>
        <dbReference type="EMBL" id="GKU98430.1"/>
    </source>
</evidence>
<evidence type="ECO:0008006" key="3">
    <source>
        <dbReference type="Google" id="ProtNLM"/>
    </source>
</evidence>
<organism evidence="1 2">
    <name type="scientific">Rubroshorea leprosula</name>
    <dbReference type="NCBI Taxonomy" id="152421"/>
    <lineage>
        <taxon>Eukaryota</taxon>
        <taxon>Viridiplantae</taxon>
        <taxon>Streptophyta</taxon>
        <taxon>Embryophyta</taxon>
        <taxon>Tracheophyta</taxon>
        <taxon>Spermatophyta</taxon>
        <taxon>Magnoliopsida</taxon>
        <taxon>eudicotyledons</taxon>
        <taxon>Gunneridae</taxon>
        <taxon>Pentapetalae</taxon>
        <taxon>rosids</taxon>
        <taxon>malvids</taxon>
        <taxon>Malvales</taxon>
        <taxon>Dipterocarpaceae</taxon>
        <taxon>Rubroshorea</taxon>
    </lineage>
</organism>
<reference evidence="1 2" key="1">
    <citation type="journal article" date="2021" name="Commun. Biol.">
        <title>The genome of Shorea leprosula (Dipterocarpaceae) highlights the ecological relevance of drought in aseasonal tropical rainforests.</title>
        <authorList>
            <person name="Ng K.K.S."/>
            <person name="Kobayashi M.J."/>
            <person name="Fawcett J.A."/>
            <person name="Hatakeyama M."/>
            <person name="Paape T."/>
            <person name="Ng C.H."/>
            <person name="Ang C.C."/>
            <person name="Tnah L.H."/>
            <person name="Lee C.T."/>
            <person name="Nishiyama T."/>
            <person name="Sese J."/>
            <person name="O'Brien M.J."/>
            <person name="Copetti D."/>
            <person name="Mohd Noor M.I."/>
            <person name="Ong R.C."/>
            <person name="Putra M."/>
            <person name="Sireger I.Z."/>
            <person name="Indrioko S."/>
            <person name="Kosugi Y."/>
            <person name="Izuno A."/>
            <person name="Isagi Y."/>
            <person name="Lee S.L."/>
            <person name="Shimizu K.K."/>
        </authorList>
    </citation>
    <scope>NUCLEOTIDE SEQUENCE [LARGE SCALE GENOMIC DNA]</scope>
    <source>
        <strain evidence="1">214</strain>
    </source>
</reference>
<proteinExistence type="predicted"/>
<protein>
    <recommendedName>
        <fullName evidence="3">DUF4219 domain-containing protein</fullName>
    </recommendedName>
</protein>
<name>A0AAV5IH42_9ROSI</name>
<sequence>MAQFQDSQPLEGLFTTKPPFFNGTNYNYWKNRMKVYMLANEPRAWIVTRKGPYVPMKVVRENEVPKKEIEWNDEDLGKIMINNKAINMLQCALNARNSIEFPGVIRLRRCGTSQKLNDVVTNLKALVKVYHSQEVVRKVLKTLPKNWEAKKTTIEESKNLNTLKLDDLIGKLMTYEMDIQVYGGI</sequence>
<evidence type="ECO:0000313" key="2">
    <source>
        <dbReference type="Proteomes" id="UP001054252"/>
    </source>
</evidence>
<accession>A0AAV5IH42</accession>
<dbReference type="Proteomes" id="UP001054252">
    <property type="component" value="Unassembled WGS sequence"/>
</dbReference>
<dbReference type="AlphaFoldDB" id="A0AAV5IH42"/>